<organism evidence="2 3">
    <name type="scientific">Halovulum marinum</name>
    <dbReference type="NCBI Taxonomy" id="2662447"/>
    <lineage>
        <taxon>Bacteria</taxon>
        <taxon>Pseudomonadati</taxon>
        <taxon>Pseudomonadota</taxon>
        <taxon>Alphaproteobacteria</taxon>
        <taxon>Rhodobacterales</taxon>
        <taxon>Paracoccaceae</taxon>
        <taxon>Halovulum</taxon>
    </lineage>
</organism>
<evidence type="ECO:0000313" key="3">
    <source>
        <dbReference type="Proteomes" id="UP000474957"/>
    </source>
</evidence>
<reference evidence="2 3" key="1">
    <citation type="submission" date="2019-10" db="EMBL/GenBank/DDBJ databases">
        <title>Cognatihalovulum marinum gen. nov. sp. nov., a new member of the family Rhodobacteraceae isolated from deep seawater of the Northwest Indian Ocean.</title>
        <authorList>
            <person name="Ruan C."/>
            <person name="Wang J."/>
            <person name="Zheng X."/>
            <person name="Song L."/>
            <person name="Zhu Y."/>
            <person name="Huang Y."/>
            <person name="Lu Z."/>
            <person name="Du W."/>
            <person name="Huang L."/>
            <person name="Dai X."/>
        </authorList>
    </citation>
    <scope>NUCLEOTIDE SEQUENCE [LARGE SCALE GENOMIC DNA]</scope>
    <source>
        <strain evidence="2 3">2CG4</strain>
    </source>
</reference>
<protein>
    <submittedName>
        <fullName evidence="2">Uncharacterized protein</fullName>
    </submittedName>
</protein>
<dbReference type="Proteomes" id="UP000474957">
    <property type="component" value="Unassembled WGS sequence"/>
</dbReference>
<dbReference type="AlphaFoldDB" id="A0A6L5Z4A0"/>
<accession>A0A6L5Z4A0</accession>
<gene>
    <name evidence="2" type="ORF">GE300_14615</name>
</gene>
<dbReference type="RefSeq" id="WP_154447388.1">
    <property type="nucleotide sequence ID" value="NZ_WIND01000013.1"/>
</dbReference>
<comment type="caution">
    <text evidence="2">The sequence shown here is derived from an EMBL/GenBank/DDBJ whole genome shotgun (WGS) entry which is preliminary data.</text>
</comment>
<evidence type="ECO:0000313" key="2">
    <source>
        <dbReference type="EMBL" id="MSU90834.1"/>
    </source>
</evidence>
<proteinExistence type="predicted"/>
<dbReference type="EMBL" id="WIND01000013">
    <property type="protein sequence ID" value="MSU90834.1"/>
    <property type="molecule type" value="Genomic_DNA"/>
</dbReference>
<evidence type="ECO:0000256" key="1">
    <source>
        <dbReference type="SAM" id="MobiDB-lite"/>
    </source>
</evidence>
<sequence>MSSMTKEDALSIGEARWGAPATAEPCARHGAWSIEGSAGAGIVVDAATVSAGERLQMAPYVQEESGAFTFDLERQWSIAGFVLGAFAPDDADRTAIRDMAEVGFKRDFVAPRIASGVAEDHVASNPGLTRHLELGFEAWRRRHDISEFEGNHRSDYWPNAAMIFDAAVRARLSIEVGAEAPAEPVGKTPAPAPEPEF</sequence>
<name>A0A6L5Z4A0_9RHOB</name>
<keyword evidence="3" id="KW-1185">Reference proteome</keyword>
<feature type="region of interest" description="Disordered" evidence="1">
    <location>
        <begin position="178"/>
        <end position="197"/>
    </location>
</feature>